<feature type="transmembrane region" description="Helical" evidence="1">
    <location>
        <begin position="37"/>
        <end position="56"/>
    </location>
</feature>
<dbReference type="InterPro" id="IPR023753">
    <property type="entry name" value="FAD/NAD-binding_dom"/>
</dbReference>
<dbReference type="EMBL" id="JAPQKQ010000007">
    <property type="protein sequence ID" value="KAJ5187569.1"/>
    <property type="molecule type" value="Genomic_DNA"/>
</dbReference>
<dbReference type="SUPFAM" id="SSF51971">
    <property type="entry name" value="Nucleotide-binding domain"/>
    <property type="match status" value="1"/>
</dbReference>
<dbReference type="GO" id="GO:0004174">
    <property type="term" value="F:electron-transferring-flavoprotein dehydrogenase activity"/>
    <property type="evidence" value="ECO:0007669"/>
    <property type="project" value="TreeGrafter"/>
</dbReference>
<keyword evidence="1" id="KW-1133">Transmembrane helix</keyword>
<proteinExistence type="predicted"/>
<dbReference type="Pfam" id="PF07992">
    <property type="entry name" value="Pyr_redox_2"/>
    <property type="match status" value="1"/>
</dbReference>
<dbReference type="OrthoDB" id="202203at2759"/>
<dbReference type="PANTHER" id="PTHR43735:SF24">
    <property type="entry name" value="NUCLEOTIDE-DISULPHIDE OXIDOREDUCTASE AMID-LIKE, PUTATIVE (AFU_ORTHOLOGUE AFUA_1G17180)-RELATED"/>
    <property type="match status" value="1"/>
</dbReference>
<dbReference type="Proteomes" id="UP001150942">
    <property type="component" value="Unassembled WGS sequence"/>
</dbReference>
<dbReference type="SUPFAM" id="SSF51905">
    <property type="entry name" value="FAD/NAD(P)-binding domain"/>
    <property type="match status" value="1"/>
</dbReference>
<keyword evidence="4" id="KW-1185">Reference proteome</keyword>
<keyword evidence="1" id="KW-0812">Transmembrane</keyword>
<dbReference type="GO" id="GO:0050660">
    <property type="term" value="F:flavin adenine dinucleotide binding"/>
    <property type="evidence" value="ECO:0007669"/>
    <property type="project" value="TreeGrafter"/>
</dbReference>
<sequence>MIRKLFSPSGNPVKKINPSNAGYKLVMETEEMKSCTVLIVGGCYAGIAAATTLLALKDGRPMPLASYGNFAHLKNSPRIRNLTITVLDERDGFFHTIGTPLAHIDPESASNMWKYYAGFLQLQRPDIDFVQGSASWLNSILRTLTYLDIHGNKKFIKYDFLLISTGMRREWPVAPRCTQKSTYLEDALTHAQIIKAAEKEGVVVIGGGAVGVEVAGKIKMQHPNTRVTLIHSRGQLLSNEPLPDEFKAQALALLEAEGVEVILNERPIIVKLPDQRQRIQMKLKQMTTSHVFWATSRTIPSTSFIPENFLNKNGCLSVDEQQRVLGDPLSFGRIYAAGDITENRSIRIGGGAMVEGSIAAANIYSSLLSMERLGFSLVLAKLPQVYREPRMSLSIGRNAICYQGGHAPIEAGPKLAEICFGADLGWQSETCPYTAVNLDSFIDSPTEILNTLDLGEYESRS</sequence>
<dbReference type="AlphaFoldDB" id="A0A9W9M3P1"/>
<dbReference type="GO" id="GO:0005737">
    <property type="term" value="C:cytoplasm"/>
    <property type="evidence" value="ECO:0007669"/>
    <property type="project" value="TreeGrafter"/>
</dbReference>
<dbReference type="PRINTS" id="PR00411">
    <property type="entry name" value="PNDRDTASEI"/>
</dbReference>
<feature type="domain" description="FAD/NAD(P)-binding" evidence="2">
    <location>
        <begin position="37"/>
        <end position="343"/>
    </location>
</feature>
<comment type="caution">
    <text evidence="3">The sequence shown here is derived from an EMBL/GenBank/DDBJ whole genome shotgun (WGS) entry which is preliminary data.</text>
</comment>
<dbReference type="PANTHER" id="PTHR43735">
    <property type="entry name" value="APOPTOSIS-INDUCING FACTOR 1"/>
    <property type="match status" value="1"/>
</dbReference>
<organism evidence="3 4">
    <name type="scientific">Penicillium cf. viridicatum</name>
    <dbReference type="NCBI Taxonomy" id="2972119"/>
    <lineage>
        <taxon>Eukaryota</taxon>
        <taxon>Fungi</taxon>
        <taxon>Dikarya</taxon>
        <taxon>Ascomycota</taxon>
        <taxon>Pezizomycotina</taxon>
        <taxon>Eurotiomycetes</taxon>
        <taxon>Eurotiomycetidae</taxon>
        <taxon>Eurotiales</taxon>
        <taxon>Aspergillaceae</taxon>
        <taxon>Penicillium</taxon>
    </lineage>
</organism>
<evidence type="ECO:0000313" key="4">
    <source>
        <dbReference type="Proteomes" id="UP001150942"/>
    </source>
</evidence>
<dbReference type="InterPro" id="IPR036188">
    <property type="entry name" value="FAD/NAD-bd_sf"/>
</dbReference>
<evidence type="ECO:0000256" key="1">
    <source>
        <dbReference type="SAM" id="Phobius"/>
    </source>
</evidence>
<protein>
    <recommendedName>
        <fullName evidence="2">FAD/NAD(P)-binding domain-containing protein</fullName>
    </recommendedName>
</protein>
<gene>
    <name evidence="3" type="ORF">N7449_010563</name>
</gene>
<accession>A0A9W9M3P1</accession>
<dbReference type="Gene3D" id="3.50.50.100">
    <property type="match status" value="1"/>
</dbReference>
<evidence type="ECO:0000313" key="3">
    <source>
        <dbReference type="EMBL" id="KAJ5187569.1"/>
    </source>
</evidence>
<evidence type="ECO:0000259" key="2">
    <source>
        <dbReference type="Pfam" id="PF07992"/>
    </source>
</evidence>
<name>A0A9W9M3P1_9EURO</name>
<keyword evidence="1" id="KW-0472">Membrane</keyword>
<reference evidence="3" key="2">
    <citation type="journal article" date="2023" name="IMA Fungus">
        <title>Comparative genomic study of the Penicillium genus elucidates a diverse pangenome and 15 lateral gene transfer events.</title>
        <authorList>
            <person name="Petersen C."/>
            <person name="Sorensen T."/>
            <person name="Nielsen M.R."/>
            <person name="Sondergaard T.E."/>
            <person name="Sorensen J.L."/>
            <person name="Fitzpatrick D.A."/>
            <person name="Frisvad J.C."/>
            <person name="Nielsen K.L."/>
        </authorList>
    </citation>
    <scope>NUCLEOTIDE SEQUENCE</scope>
    <source>
        <strain evidence="3">IBT 20477</strain>
    </source>
</reference>
<dbReference type="PRINTS" id="PR00368">
    <property type="entry name" value="FADPNR"/>
</dbReference>
<reference evidence="3" key="1">
    <citation type="submission" date="2022-11" db="EMBL/GenBank/DDBJ databases">
        <authorList>
            <person name="Petersen C."/>
        </authorList>
    </citation>
    <scope>NUCLEOTIDE SEQUENCE</scope>
    <source>
        <strain evidence="3">IBT 20477</strain>
    </source>
</reference>